<proteinExistence type="predicted"/>
<name>A0A642A5A4_BACOV</name>
<dbReference type="EMBL" id="VWGG01000077">
    <property type="protein sequence ID" value="KAA4561257.1"/>
    <property type="molecule type" value="Genomic_DNA"/>
</dbReference>
<dbReference type="GO" id="GO:0009253">
    <property type="term" value="P:peptidoglycan catabolic process"/>
    <property type="evidence" value="ECO:0007669"/>
    <property type="project" value="InterPro"/>
</dbReference>
<reference evidence="2" key="1">
    <citation type="journal article" date="2019" name="Nat. Med.">
        <title>A library of human gut bacterial isolates paired with longitudinal multiomics data enables mechanistic microbiome research.</title>
        <authorList>
            <person name="Poyet M."/>
            <person name="Groussin M."/>
            <person name="Gibbons S.M."/>
            <person name="Avila-Pacheco J."/>
            <person name="Jiang X."/>
            <person name="Kearney S.M."/>
            <person name="Perrotta A.R."/>
            <person name="Berdy B."/>
            <person name="Zhao S."/>
            <person name="Lieberman T.D."/>
            <person name="Swanson P.K."/>
            <person name="Smith M."/>
            <person name="Roesemann S."/>
            <person name="Alexander J.E."/>
            <person name="Rich S.A."/>
            <person name="Livny J."/>
            <person name="Vlamakis H."/>
            <person name="Clish C."/>
            <person name="Bullock K."/>
            <person name="Deik A."/>
            <person name="Scott J."/>
            <person name="Pierce K.A."/>
            <person name="Xavier R.J."/>
            <person name="Alm E.J."/>
        </authorList>
    </citation>
    <scope>NUCLEOTIDE SEQUENCE</scope>
    <source>
        <strain evidence="2">BIOML-A32</strain>
    </source>
</reference>
<evidence type="ECO:0000259" key="1">
    <source>
        <dbReference type="Pfam" id="PF01510"/>
    </source>
</evidence>
<dbReference type="InterPro" id="IPR036505">
    <property type="entry name" value="Amidase/PGRP_sf"/>
</dbReference>
<dbReference type="AlphaFoldDB" id="A0A642A5A4"/>
<dbReference type="Pfam" id="PF01510">
    <property type="entry name" value="Amidase_2"/>
    <property type="match status" value="1"/>
</dbReference>
<organism evidence="2">
    <name type="scientific">Bacteroides ovatus</name>
    <dbReference type="NCBI Taxonomy" id="28116"/>
    <lineage>
        <taxon>Bacteria</taxon>
        <taxon>Pseudomonadati</taxon>
        <taxon>Bacteroidota</taxon>
        <taxon>Bacteroidia</taxon>
        <taxon>Bacteroidales</taxon>
        <taxon>Bacteroidaceae</taxon>
        <taxon>Bacteroides</taxon>
    </lineage>
</organism>
<protein>
    <submittedName>
        <fullName evidence="2">N-acetylmuramoyl-L-alanine amidase</fullName>
    </submittedName>
</protein>
<gene>
    <name evidence="2" type="ORF">F3B65_26780</name>
</gene>
<comment type="caution">
    <text evidence="2">The sequence shown here is derived from an EMBL/GenBank/DDBJ whole genome shotgun (WGS) entry which is preliminary data.</text>
</comment>
<dbReference type="SUPFAM" id="SSF55846">
    <property type="entry name" value="N-acetylmuramoyl-L-alanine amidase-like"/>
    <property type="match status" value="1"/>
</dbReference>
<dbReference type="InterPro" id="IPR002502">
    <property type="entry name" value="Amidase_domain"/>
</dbReference>
<accession>A0A642A5A4</accession>
<dbReference type="CDD" id="cd06583">
    <property type="entry name" value="PGRP"/>
    <property type="match status" value="1"/>
</dbReference>
<dbReference type="GO" id="GO:0008745">
    <property type="term" value="F:N-acetylmuramoyl-L-alanine amidase activity"/>
    <property type="evidence" value="ECO:0007669"/>
    <property type="project" value="InterPro"/>
</dbReference>
<feature type="domain" description="N-acetylmuramoyl-L-alanine amidase" evidence="1">
    <location>
        <begin position="111"/>
        <end position="223"/>
    </location>
</feature>
<dbReference type="Gene3D" id="3.40.80.10">
    <property type="entry name" value="Peptidoglycan recognition protein-like"/>
    <property type="match status" value="1"/>
</dbReference>
<sequence length="275" mass="30373">MPGIEALLQASCATAGTATAKARRNTDRTGKYFCEPLKTHMATPRKLWQKIFSKTFLQNVTFYPSQCHMYSARENTLDTNTERSNTMQLQTSSAPLLTAAKLTELAALGRNRISQLYLHWTAGRYGQLYDDYHFNIDADGSIYQTCTQLTELKSHTWQRNTSAIGIALCCGLGALPHNGTDTEFGSYPPTPQQIDAAGKLVAALAQGLNLPIDRWTVLTHCEAALIDGYGPYSGDAETRWDLWYLRDSPGDGLMKPGGQVIRGKALWYAKSSPLV</sequence>
<evidence type="ECO:0000313" key="2">
    <source>
        <dbReference type="EMBL" id="KAA4561257.1"/>
    </source>
</evidence>